<keyword evidence="2" id="KW-0812">Transmembrane</keyword>
<dbReference type="InterPro" id="IPR011009">
    <property type="entry name" value="Kinase-like_dom_sf"/>
</dbReference>
<keyword evidence="1" id="KW-0547">Nucleotide-binding</keyword>
<evidence type="ECO:0000313" key="4">
    <source>
        <dbReference type="EMBL" id="MCC2229711.1"/>
    </source>
</evidence>
<dbReference type="PROSITE" id="PS50011">
    <property type="entry name" value="PROTEIN_KINASE_DOM"/>
    <property type="match status" value="1"/>
</dbReference>
<evidence type="ECO:0000256" key="1">
    <source>
        <dbReference type="PROSITE-ProRule" id="PRU10141"/>
    </source>
</evidence>
<evidence type="ECO:0000256" key="2">
    <source>
        <dbReference type="SAM" id="Phobius"/>
    </source>
</evidence>
<dbReference type="InterPro" id="IPR017441">
    <property type="entry name" value="Protein_kinase_ATP_BS"/>
</dbReference>
<dbReference type="Proteomes" id="UP001198182">
    <property type="component" value="Unassembled WGS sequence"/>
</dbReference>
<dbReference type="InterPro" id="IPR000719">
    <property type="entry name" value="Prot_kinase_dom"/>
</dbReference>
<feature type="domain" description="Protein kinase" evidence="3">
    <location>
        <begin position="47"/>
        <end position="317"/>
    </location>
</feature>
<dbReference type="InterPro" id="IPR008266">
    <property type="entry name" value="Tyr_kinase_AS"/>
</dbReference>
<dbReference type="EMBL" id="JAJEQR010000004">
    <property type="protein sequence ID" value="MCC2229711.1"/>
    <property type="molecule type" value="Genomic_DNA"/>
</dbReference>
<keyword evidence="4" id="KW-0723">Serine/threonine-protein kinase</keyword>
<dbReference type="GO" id="GO:0004674">
    <property type="term" value="F:protein serine/threonine kinase activity"/>
    <property type="evidence" value="ECO:0007669"/>
    <property type="project" value="UniProtKB-KW"/>
</dbReference>
<protein>
    <submittedName>
        <fullName evidence="4">Serine/threonine protein kinase</fullName>
    </submittedName>
</protein>
<comment type="caution">
    <text evidence="4">The sequence shown here is derived from an EMBL/GenBank/DDBJ whole genome shotgun (WGS) entry which is preliminary data.</text>
</comment>
<feature type="transmembrane region" description="Helical" evidence="2">
    <location>
        <begin position="354"/>
        <end position="373"/>
    </location>
</feature>
<dbReference type="PROSITE" id="PS00107">
    <property type="entry name" value="PROTEIN_KINASE_ATP"/>
    <property type="match status" value="1"/>
</dbReference>
<dbReference type="InterPro" id="IPR053235">
    <property type="entry name" value="Ser_Thr_kinase"/>
</dbReference>
<organism evidence="4 5">
    <name type="scientific">Hominifimenecus microfluidus</name>
    <dbReference type="NCBI Taxonomy" id="2885348"/>
    <lineage>
        <taxon>Bacteria</taxon>
        <taxon>Bacillati</taxon>
        <taxon>Bacillota</taxon>
        <taxon>Clostridia</taxon>
        <taxon>Lachnospirales</taxon>
        <taxon>Lachnospiraceae</taxon>
        <taxon>Hominifimenecus</taxon>
    </lineage>
</organism>
<gene>
    <name evidence="4" type="ORF">LKD81_01675</name>
</gene>
<proteinExistence type="predicted"/>
<dbReference type="CDD" id="cd14014">
    <property type="entry name" value="STKc_PknB_like"/>
    <property type="match status" value="1"/>
</dbReference>
<keyword evidence="1" id="KW-0067">ATP-binding</keyword>
<dbReference type="SUPFAM" id="SSF56112">
    <property type="entry name" value="Protein kinase-like (PK-like)"/>
    <property type="match status" value="1"/>
</dbReference>
<keyword evidence="4" id="KW-0808">Transferase</keyword>
<keyword evidence="2" id="KW-0472">Membrane</keyword>
<feature type="binding site" evidence="1">
    <location>
        <position position="76"/>
    </location>
    <ligand>
        <name>ATP</name>
        <dbReference type="ChEBI" id="CHEBI:30616"/>
    </ligand>
</feature>
<evidence type="ECO:0000259" key="3">
    <source>
        <dbReference type="PROSITE" id="PS50011"/>
    </source>
</evidence>
<evidence type="ECO:0000313" key="5">
    <source>
        <dbReference type="Proteomes" id="UP001198182"/>
    </source>
</evidence>
<dbReference type="GO" id="GO:0005737">
    <property type="term" value="C:cytoplasm"/>
    <property type="evidence" value="ECO:0007669"/>
    <property type="project" value="TreeGrafter"/>
</dbReference>
<dbReference type="Pfam" id="PF00069">
    <property type="entry name" value="Pkinase"/>
    <property type="match status" value="1"/>
</dbReference>
<dbReference type="GO" id="GO:0005524">
    <property type="term" value="F:ATP binding"/>
    <property type="evidence" value="ECO:0007669"/>
    <property type="project" value="UniProtKB-UniRule"/>
</dbReference>
<dbReference type="PROSITE" id="PS00109">
    <property type="entry name" value="PROTEIN_KINASE_TYR"/>
    <property type="match status" value="1"/>
</dbReference>
<reference evidence="4" key="1">
    <citation type="submission" date="2021-10" db="EMBL/GenBank/DDBJ databases">
        <title>Anaerobic single-cell dispensing facilitates the cultivation of human gut bacteria.</title>
        <authorList>
            <person name="Afrizal A."/>
        </authorList>
    </citation>
    <scope>NUCLEOTIDE SEQUENCE</scope>
    <source>
        <strain evidence="4">CLA-AA-H215</strain>
    </source>
</reference>
<accession>A0AAE3E927</accession>
<dbReference type="PANTHER" id="PTHR24361">
    <property type="entry name" value="MITOGEN-ACTIVATED KINASE KINASE KINASE"/>
    <property type="match status" value="1"/>
</dbReference>
<keyword evidence="4" id="KW-0418">Kinase</keyword>
<dbReference type="Gene3D" id="1.10.510.10">
    <property type="entry name" value="Transferase(Phosphotransferase) domain 1"/>
    <property type="match status" value="1"/>
</dbReference>
<dbReference type="AlphaFoldDB" id="A0AAE3E927"/>
<sequence>MNLKHICYGCFQEKPDEASVCPRCGFCAEEEKPFLALPMGTLLNGRYMTGKVLGVGGFGITYLCYDLTLEIKVAIKEYMPSSLATRHSDKYSVALTGRGQEEYRNGMERFLDEARILAKLQNTPNIVSVQNYFKENNTAYFVMEYIEGMSLKAYIASQGGKIPYDQALTILMPVMQALTQVHALNLTHRDISPDNIFITAGGESKLLDFGAARSSTVEEKSLSIILKHGYAPEEQYYSKGNQGPWTDVYAMGATLYRCVTGELPPDSIMRVHNDTLKRPSELGISLPAYVEQSILRALAVNAKDRFPSMEDFLEGFTGKNQADFCSTTALALGHIVGGSGGMPGLWTGLRRRSVGLRLAILVLCIAAVGLGVWRTTSGIRTLTSVRTESSSDKSGLALQEPDGAGNVLSLQEYTQGYLNITMGIPEGYTETESGSGAFMSADGASTLQVGFYDKSAGFPVYTLSDVEKNAEKYVRYYIGLLESTDITEQKITGRGYRKIGTLNAYLIQFAATEGNGSTMEFLTAFIECQNEFGCYNLIGSYRQGDEEAEAEIFAAMDSFRSSGPAGTIYRRFYDERLPFQFIYWEDEGEVKFNPINENRLAISNSNISMEIHCQPLNEIQDKEAWLNAVKEEMEGVSGFELRTGRWQSESGGIDWTIDGYTITEDGQTVYVDAYAGASDGFVFLILVAAEKENNLFDGLLLDVTSTICPVK</sequence>
<name>A0AAE3E927_9FIRM</name>
<keyword evidence="2" id="KW-1133">Transmembrane helix</keyword>
<keyword evidence="5" id="KW-1185">Reference proteome</keyword>
<dbReference type="RefSeq" id="WP_308452498.1">
    <property type="nucleotide sequence ID" value="NZ_JAJEQR010000004.1"/>
</dbReference>